<dbReference type="GO" id="GO:0005509">
    <property type="term" value="F:calcium ion binding"/>
    <property type="evidence" value="ECO:0007669"/>
    <property type="project" value="TreeGrafter"/>
</dbReference>
<dbReference type="EMBL" id="GFWZ01000399">
    <property type="protein sequence ID" value="MBW20389.1"/>
    <property type="molecule type" value="Transcribed_RNA"/>
</dbReference>
<evidence type="ECO:0000259" key="2">
    <source>
        <dbReference type="PROSITE" id="PS50004"/>
    </source>
</evidence>
<reference evidence="3" key="1">
    <citation type="journal article" date="2017" name="Toxicon">
        <title>Venom-gland transcriptomics and venom proteomics of the Hentz striped scorpion (Centruroides hentzi; Buthidae) reveal high toxin diversity in a harmless member of a lethal family.</title>
        <authorList>
            <person name="Ward M.J."/>
            <person name="Ellsworth S.A."/>
            <person name="Rokyta D.R."/>
        </authorList>
    </citation>
    <scope>NUCLEOTIDE SEQUENCE</scope>
    <source>
        <tissue evidence="3">Venom gland</tissue>
    </source>
</reference>
<sequence length="428" mass="48391">MNATEVTEDITSGVYEGNFHLTEEEKLLIILVCGSIVLLVTLGTVFIVTECCWLTPSPKSCLNGDKDKPKMTQGGNLISVPPLPYYTTGLNSFRDPCSRSTDNSINSKFDVIQNLDSFVFPEEDKNINTDINYGQITFSLRFMTESKEQVGQLAILLKEAQDLPEKLYGGVCNPYTIIKLYLSRDRCVKIKDGTIPFCTFQSNVKRKTRHPLFMENYITSLRKADLKKCIVKFLVYDHEKYANDTELGECTIYLKDYNLLKNIQIQEHTVDLTAPKETNGKLCFGLSYLPTAQRLTFTIFKACHLRLTTDDPTKFAPYVSVLMLKNGKVIQQRKTNSCQGSSFPVFNEVLSFDLPLSDLENVVLLTVVVDKGNGNRASSDNSNSKQIKKKSYVGKVALGTNTQGRGREQWNAMKQLPRKLLTYWHTLK</sequence>
<dbReference type="GO" id="GO:0005886">
    <property type="term" value="C:plasma membrane"/>
    <property type="evidence" value="ECO:0007669"/>
    <property type="project" value="TreeGrafter"/>
</dbReference>
<keyword evidence="1" id="KW-0812">Transmembrane</keyword>
<accession>A0A2I9LPR8</accession>
<name>A0A2I9LPR8_9SCOR</name>
<proteinExistence type="predicted"/>
<dbReference type="GO" id="GO:0001786">
    <property type="term" value="F:phosphatidylserine binding"/>
    <property type="evidence" value="ECO:0007669"/>
    <property type="project" value="TreeGrafter"/>
</dbReference>
<dbReference type="GO" id="GO:0070382">
    <property type="term" value="C:exocytic vesicle"/>
    <property type="evidence" value="ECO:0007669"/>
    <property type="project" value="TreeGrafter"/>
</dbReference>
<dbReference type="GO" id="GO:0030276">
    <property type="term" value="F:clathrin binding"/>
    <property type="evidence" value="ECO:0007669"/>
    <property type="project" value="TreeGrafter"/>
</dbReference>
<dbReference type="CDD" id="cd00276">
    <property type="entry name" value="C2B_Synaptotagmin"/>
    <property type="match status" value="1"/>
</dbReference>
<dbReference type="GO" id="GO:0017156">
    <property type="term" value="P:calcium-ion regulated exocytosis"/>
    <property type="evidence" value="ECO:0007669"/>
    <property type="project" value="TreeGrafter"/>
</dbReference>
<feature type="domain" description="C2" evidence="2">
    <location>
        <begin position="278"/>
        <end position="411"/>
    </location>
</feature>
<protein>
    <submittedName>
        <fullName evidence="3">Synaptotagmin-1</fullName>
    </submittedName>
</protein>
<keyword evidence="1" id="KW-0472">Membrane</keyword>
<dbReference type="InterPro" id="IPR000008">
    <property type="entry name" value="C2_dom"/>
</dbReference>
<dbReference type="SUPFAM" id="SSF49562">
    <property type="entry name" value="C2 domain (Calcium/lipid-binding domain, CaLB)"/>
    <property type="match status" value="2"/>
</dbReference>
<keyword evidence="1" id="KW-1133">Transmembrane helix</keyword>
<dbReference type="GO" id="GO:0005544">
    <property type="term" value="F:calcium-dependent phospholipid binding"/>
    <property type="evidence" value="ECO:0007669"/>
    <property type="project" value="TreeGrafter"/>
</dbReference>
<feature type="transmembrane region" description="Helical" evidence="1">
    <location>
        <begin position="27"/>
        <end position="48"/>
    </location>
</feature>
<dbReference type="InterPro" id="IPR035892">
    <property type="entry name" value="C2_domain_sf"/>
</dbReference>
<dbReference type="PANTHER" id="PTHR10024">
    <property type="entry name" value="SYNAPTOTAGMIN"/>
    <property type="match status" value="1"/>
</dbReference>
<dbReference type="PROSITE" id="PS50004">
    <property type="entry name" value="C2"/>
    <property type="match status" value="2"/>
</dbReference>
<organism evidence="3">
    <name type="scientific">Centruroides hentzi</name>
    <dbReference type="NCBI Taxonomy" id="88313"/>
    <lineage>
        <taxon>Eukaryota</taxon>
        <taxon>Metazoa</taxon>
        <taxon>Ecdysozoa</taxon>
        <taxon>Arthropoda</taxon>
        <taxon>Chelicerata</taxon>
        <taxon>Arachnida</taxon>
        <taxon>Scorpiones</taxon>
        <taxon>Buthida</taxon>
        <taxon>Buthoidea</taxon>
        <taxon>Buthidae</taxon>
        <taxon>Centruroides</taxon>
    </lineage>
</organism>
<dbReference type="AlphaFoldDB" id="A0A2I9LPR8"/>
<dbReference type="SMART" id="SM00239">
    <property type="entry name" value="C2"/>
    <property type="match status" value="2"/>
</dbReference>
<evidence type="ECO:0000313" key="3">
    <source>
        <dbReference type="EMBL" id="MBW20389.1"/>
    </source>
</evidence>
<dbReference type="GO" id="GO:0000149">
    <property type="term" value="F:SNARE binding"/>
    <property type="evidence" value="ECO:0007669"/>
    <property type="project" value="TreeGrafter"/>
</dbReference>
<evidence type="ECO:0000256" key="1">
    <source>
        <dbReference type="SAM" id="Phobius"/>
    </source>
</evidence>
<dbReference type="Gene3D" id="2.60.40.150">
    <property type="entry name" value="C2 domain"/>
    <property type="match status" value="2"/>
</dbReference>
<dbReference type="Pfam" id="PF00168">
    <property type="entry name" value="C2"/>
    <property type="match status" value="2"/>
</dbReference>
<feature type="domain" description="C2" evidence="2">
    <location>
        <begin position="132"/>
        <end position="270"/>
    </location>
</feature>